<evidence type="ECO:0000256" key="8">
    <source>
        <dbReference type="ARBA" id="ARBA00023136"/>
    </source>
</evidence>
<dbReference type="PANTHER" id="PTHR47755:SF1">
    <property type="entry name" value="CELL DIVISION PROTEIN FTSX"/>
    <property type="match status" value="1"/>
</dbReference>
<evidence type="ECO:0000313" key="15">
    <source>
        <dbReference type="Proteomes" id="UP000520814"/>
    </source>
</evidence>
<evidence type="ECO:0000313" key="14">
    <source>
        <dbReference type="EMBL" id="MBB6052203.1"/>
    </source>
</evidence>
<evidence type="ECO:0000256" key="11">
    <source>
        <dbReference type="SAM" id="Phobius"/>
    </source>
</evidence>
<dbReference type="Pfam" id="PF02687">
    <property type="entry name" value="FtsX"/>
    <property type="match status" value="1"/>
</dbReference>
<keyword evidence="7 11" id="KW-1133">Transmembrane helix</keyword>
<evidence type="ECO:0000256" key="9">
    <source>
        <dbReference type="ARBA" id="ARBA00023306"/>
    </source>
</evidence>
<feature type="domain" description="FtsX extracellular" evidence="13">
    <location>
        <begin position="59"/>
        <end position="140"/>
    </location>
</feature>
<dbReference type="RefSeq" id="WP_184200807.1">
    <property type="nucleotide sequence ID" value="NZ_JACHGW010000004.1"/>
</dbReference>
<protein>
    <recommendedName>
        <fullName evidence="3 10">Cell division protein FtsX</fullName>
    </recommendedName>
</protein>
<dbReference type="Pfam" id="PF18075">
    <property type="entry name" value="FtsX_ECD"/>
    <property type="match status" value="1"/>
</dbReference>
<dbReference type="InterPro" id="IPR040690">
    <property type="entry name" value="FtsX_ECD"/>
</dbReference>
<dbReference type="Proteomes" id="UP000520814">
    <property type="component" value="Unassembled WGS sequence"/>
</dbReference>
<keyword evidence="6 11" id="KW-0812">Transmembrane</keyword>
<keyword evidence="15" id="KW-1185">Reference proteome</keyword>
<feature type="transmembrane region" description="Helical" evidence="11">
    <location>
        <begin position="21"/>
        <end position="44"/>
    </location>
</feature>
<keyword evidence="8 10" id="KW-0472">Membrane</keyword>
<evidence type="ECO:0000256" key="7">
    <source>
        <dbReference type="ARBA" id="ARBA00022989"/>
    </source>
</evidence>
<comment type="caution">
    <text evidence="14">The sequence shown here is derived from an EMBL/GenBank/DDBJ whole genome shotgun (WGS) entry which is preliminary data.</text>
</comment>
<evidence type="ECO:0000256" key="4">
    <source>
        <dbReference type="ARBA" id="ARBA00022475"/>
    </source>
</evidence>
<dbReference type="PANTHER" id="PTHR47755">
    <property type="entry name" value="CELL DIVISION PROTEIN FTSX"/>
    <property type="match status" value="1"/>
</dbReference>
<reference evidence="14 15" key="1">
    <citation type="submission" date="2020-08" db="EMBL/GenBank/DDBJ databases">
        <title>Genomic Encyclopedia of Type Strains, Phase IV (KMG-IV): sequencing the most valuable type-strain genomes for metagenomic binning, comparative biology and taxonomic classification.</title>
        <authorList>
            <person name="Goeker M."/>
        </authorList>
    </citation>
    <scope>NUCLEOTIDE SEQUENCE [LARGE SCALE GENOMIC DNA]</scope>
    <source>
        <strain evidence="14 15">DSM 23562</strain>
    </source>
</reference>
<evidence type="ECO:0000256" key="5">
    <source>
        <dbReference type="ARBA" id="ARBA00022618"/>
    </source>
</evidence>
<keyword evidence="4 10" id="KW-1003">Cell membrane</keyword>
<feature type="transmembrane region" description="Helical" evidence="11">
    <location>
        <begin position="167"/>
        <end position="187"/>
    </location>
</feature>
<dbReference type="GO" id="GO:0005886">
    <property type="term" value="C:plasma membrane"/>
    <property type="evidence" value="ECO:0007669"/>
    <property type="project" value="UniProtKB-SubCell"/>
</dbReference>
<dbReference type="GO" id="GO:0051301">
    <property type="term" value="P:cell division"/>
    <property type="evidence" value="ECO:0007669"/>
    <property type="project" value="UniProtKB-KW"/>
</dbReference>
<feature type="domain" description="ABC3 transporter permease C-terminal" evidence="12">
    <location>
        <begin position="173"/>
        <end position="272"/>
    </location>
</feature>
<comment type="similarity">
    <text evidence="2 10">Belongs to the ABC-4 integral membrane protein family. FtsX subfamily.</text>
</comment>
<dbReference type="Gene3D" id="3.30.70.3040">
    <property type="match status" value="1"/>
</dbReference>
<gene>
    <name evidence="14" type="ORF">HNQ39_004024</name>
</gene>
<accession>A0A7W9W7Z4</accession>
<dbReference type="AlphaFoldDB" id="A0A7W9W7Z4"/>
<comment type="subcellular location">
    <subcellularLocation>
        <location evidence="1">Cell membrane</location>
        <topology evidence="1">Multi-pass membrane protein</topology>
    </subcellularLocation>
</comment>
<sequence>MTRSFPFLLREALINLRRHGLMTVAAVTTIGVALTLIGSFYLTFVQLRSMSRRTVDAFEMRVFCRPELTAETLKSTEKKLRALPGVAGVTYRSRDDAFADASKSLPIDTEGLPNLMPDTFVVKLRSAEQTAGIAAEIRSWMGEVENVDVPEEELKVVVRLAEFIRNLGLLGGGFLLLGALVVVVNTIRLSVFSRRREIQIMKIVGATPGFIRLPMLIEGLLHGVVGGILATLALAGLLHYTNTLTAAIPLLASYLEPVSLPKVAASLILGGGVLGAGGALLSVHRYLGR</sequence>
<evidence type="ECO:0000259" key="12">
    <source>
        <dbReference type="Pfam" id="PF02687"/>
    </source>
</evidence>
<proteinExistence type="inferred from homology"/>
<evidence type="ECO:0000256" key="10">
    <source>
        <dbReference type="PIRNR" id="PIRNR003097"/>
    </source>
</evidence>
<evidence type="ECO:0000256" key="6">
    <source>
        <dbReference type="ARBA" id="ARBA00022692"/>
    </source>
</evidence>
<feature type="transmembrane region" description="Helical" evidence="11">
    <location>
        <begin position="220"/>
        <end position="240"/>
    </location>
</feature>
<dbReference type="InterPro" id="IPR003838">
    <property type="entry name" value="ABC3_permease_C"/>
</dbReference>
<name>A0A7W9W7Z4_ARMRO</name>
<evidence type="ECO:0000256" key="2">
    <source>
        <dbReference type="ARBA" id="ARBA00007379"/>
    </source>
</evidence>
<evidence type="ECO:0000259" key="13">
    <source>
        <dbReference type="Pfam" id="PF18075"/>
    </source>
</evidence>
<feature type="transmembrane region" description="Helical" evidence="11">
    <location>
        <begin position="260"/>
        <end position="283"/>
    </location>
</feature>
<evidence type="ECO:0000256" key="1">
    <source>
        <dbReference type="ARBA" id="ARBA00004651"/>
    </source>
</evidence>
<evidence type="ECO:0000256" key="3">
    <source>
        <dbReference type="ARBA" id="ARBA00021907"/>
    </source>
</evidence>
<organism evidence="14 15">
    <name type="scientific">Armatimonas rosea</name>
    <dbReference type="NCBI Taxonomy" id="685828"/>
    <lineage>
        <taxon>Bacteria</taxon>
        <taxon>Bacillati</taxon>
        <taxon>Armatimonadota</taxon>
        <taxon>Armatimonadia</taxon>
        <taxon>Armatimonadales</taxon>
        <taxon>Armatimonadaceae</taxon>
        <taxon>Armatimonas</taxon>
    </lineage>
</organism>
<dbReference type="PIRSF" id="PIRSF003097">
    <property type="entry name" value="FtsX"/>
    <property type="match status" value="1"/>
</dbReference>
<keyword evidence="9 10" id="KW-0131">Cell cycle</keyword>
<keyword evidence="5 10" id="KW-0132">Cell division</keyword>
<dbReference type="EMBL" id="JACHGW010000004">
    <property type="protein sequence ID" value="MBB6052203.1"/>
    <property type="molecule type" value="Genomic_DNA"/>
</dbReference>
<dbReference type="InterPro" id="IPR004513">
    <property type="entry name" value="FtsX"/>
</dbReference>